<accession>A0A2X2WIN7</accession>
<proteinExistence type="predicted"/>
<name>A0A2X2WIN7_CITKO</name>
<dbReference type="EMBL" id="UAVY01000009">
    <property type="protein sequence ID" value="SQB40274.1"/>
    <property type="molecule type" value="Genomic_DNA"/>
</dbReference>
<dbReference type="InterPro" id="IPR009628">
    <property type="entry name" value="Phage_tape_measure_N"/>
</dbReference>
<organism evidence="2 3">
    <name type="scientific">Citrobacter koseri</name>
    <name type="common">Citrobacter diversus</name>
    <dbReference type="NCBI Taxonomy" id="545"/>
    <lineage>
        <taxon>Bacteria</taxon>
        <taxon>Pseudomonadati</taxon>
        <taxon>Pseudomonadota</taxon>
        <taxon>Gammaproteobacteria</taxon>
        <taxon>Enterobacterales</taxon>
        <taxon>Enterobacteriaceae</taxon>
        <taxon>Citrobacter</taxon>
    </lineage>
</organism>
<feature type="domain" description="Bacteriophage tail tape measure N-terminal" evidence="1">
    <location>
        <begin position="27"/>
        <end position="231"/>
    </location>
</feature>
<protein>
    <submittedName>
        <fullName evidence="2">Phage-related minor tail protein</fullName>
    </submittedName>
</protein>
<evidence type="ECO:0000313" key="3">
    <source>
        <dbReference type="Proteomes" id="UP000251584"/>
    </source>
</evidence>
<evidence type="ECO:0000259" key="1">
    <source>
        <dbReference type="Pfam" id="PF06791"/>
    </source>
</evidence>
<evidence type="ECO:0000313" key="2">
    <source>
        <dbReference type="EMBL" id="SQB40274.1"/>
    </source>
</evidence>
<gene>
    <name evidence="2" type="ORF">NCTC10786_05372</name>
</gene>
<reference evidence="2 3" key="1">
    <citation type="submission" date="2018-06" db="EMBL/GenBank/DDBJ databases">
        <authorList>
            <consortium name="Pathogen Informatics"/>
            <person name="Doyle S."/>
        </authorList>
    </citation>
    <scope>NUCLEOTIDE SEQUENCE [LARGE SCALE GENOMIC DNA]</scope>
    <source>
        <strain evidence="2 3">NCTC10786</strain>
    </source>
</reference>
<sequence length="356" mass="37619">MLDDETFDVYSKKIEEARNRLTGFSEQLKNTGMSAKQTAFAMRMIPAQMTDIVVGLSTGQSPFMVLMQQGGQLKDMFGGIGPAIKGVSSYVMGLINPFTLAAAAVGVLGVAYYKGTQEQDAFNKSLILTGNQVGKTSGQLADIAARAGVAANSTTGKAASALNLLVESGKVAGDSLERVTTAVVKTSEATGIATDKLVDDFNKIAADPVAAITKLNDQYHFLTLATYNQIKALQDEGNQQEAARVATDAYATTMQQRAADIQDNLGYLEKAWNGLTGAAKGAWDAMLGVGREQSLEQRLADATKKANDARGKAVGNIFGVPGWQTEAAAAANFLQSAIDLQGDLTKSCRGWQRRAG</sequence>
<dbReference type="Proteomes" id="UP000251584">
    <property type="component" value="Unassembled WGS sequence"/>
</dbReference>
<dbReference type="Pfam" id="PF06791">
    <property type="entry name" value="TMP_2"/>
    <property type="match status" value="1"/>
</dbReference>
<dbReference type="AlphaFoldDB" id="A0A2X2WIN7"/>